<dbReference type="FunFam" id="1.20.120.1080:FF:000018">
    <property type="entry name" value="Pre-mRNA-splicing factor ATP-dependent RNA helicase prp16"/>
    <property type="match status" value="1"/>
</dbReference>
<dbReference type="AlphaFoldDB" id="A0A409XI56"/>
<feature type="region of interest" description="Disordered" evidence="13">
    <location>
        <begin position="1031"/>
        <end position="1085"/>
    </location>
</feature>
<evidence type="ECO:0000256" key="6">
    <source>
        <dbReference type="ARBA" id="ARBA00022806"/>
    </source>
</evidence>
<dbReference type="PANTHER" id="PTHR18934">
    <property type="entry name" value="ATP-DEPENDENT RNA HELICASE"/>
    <property type="match status" value="1"/>
</dbReference>
<evidence type="ECO:0000256" key="11">
    <source>
        <dbReference type="ARBA" id="ARBA00047984"/>
    </source>
</evidence>
<feature type="compositionally biased region" description="Basic and acidic residues" evidence="13">
    <location>
        <begin position="336"/>
        <end position="354"/>
    </location>
</feature>
<keyword evidence="17" id="KW-1185">Reference proteome</keyword>
<dbReference type="OrthoDB" id="10253254at2759"/>
<evidence type="ECO:0000256" key="3">
    <source>
        <dbReference type="ARBA" id="ARBA00022664"/>
    </source>
</evidence>
<accession>A0A409XI56</accession>
<evidence type="ECO:0000256" key="7">
    <source>
        <dbReference type="ARBA" id="ARBA00022840"/>
    </source>
</evidence>
<evidence type="ECO:0000256" key="13">
    <source>
        <dbReference type="SAM" id="MobiDB-lite"/>
    </source>
</evidence>
<dbReference type="InterPro" id="IPR002464">
    <property type="entry name" value="DNA/RNA_helicase_DEAH_CS"/>
</dbReference>
<dbReference type="GO" id="GO:0003723">
    <property type="term" value="F:RNA binding"/>
    <property type="evidence" value="ECO:0007669"/>
    <property type="project" value="TreeGrafter"/>
</dbReference>
<dbReference type="FunCoup" id="A0A409XI56">
    <property type="interactions" value="617"/>
</dbReference>
<dbReference type="SMART" id="SM00487">
    <property type="entry name" value="DEXDc"/>
    <property type="match status" value="1"/>
</dbReference>
<dbReference type="InterPro" id="IPR027417">
    <property type="entry name" value="P-loop_NTPase"/>
</dbReference>
<feature type="region of interest" description="Disordered" evidence="13">
    <location>
        <begin position="333"/>
        <end position="354"/>
    </location>
</feature>
<keyword evidence="4" id="KW-0547">Nucleotide-binding</keyword>
<feature type="region of interest" description="Disordered" evidence="13">
    <location>
        <begin position="1"/>
        <end position="183"/>
    </location>
</feature>
<dbReference type="EMBL" id="NHYD01001635">
    <property type="protein sequence ID" value="PPQ90438.1"/>
    <property type="molecule type" value="Genomic_DNA"/>
</dbReference>
<dbReference type="InterPro" id="IPR011545">
    <property type="entry name" value="DEAD/DEAH_box_helicase_dom"/>
</dbReference>
<evidence type="ECO:0000256" key="12">
    <source>
        <dbReference type="ARBA" id="ARBA00070009"/>
    </source>
</evidence>
<keyword evidence="7" id="KW-0067">ATP-binding</keyword>
<dbReference type="InterPro" id="IPR001650">
    <property type="entry name" value="Helicase_C-like"/>
</dbReference>
<evidence type="ECO:0000259" key="14">
    <source>
        <dbReference type="PROSITE" id="PS51192"/>
    </source>
</evidence>
<dbReference type="GO" id="GO:0000398">
    <property type="term" value="P:mRNA splicing, via spliceosome"/>
    <property type="evidence" value="ECO:0007669"/>
    <property type="project" value="UniProtKB-ARBA"/>
</dbReference>
<dbReference type="SMART" id="SM00847">
    <property type="entry name" value="HA2"/>
    <property type="match status" value="1"/>
</dbReference>
<dbReference type="PROSITE" id="PS00690">
    <property type="entry name" value="DEAH_ATP_HELICASE"/>
    <property type="match status" value="1"/>
</dbReference>
<dbReference type="Pfam" id="PF21010">
    <property type="entry name" value="HA2_C"/>
    <property type="match status" value="1"/>
</dbReference>
<evidence type="ECO:0000313" key="17">
    <source>
        <dbReference type="Proteomes" id="UP000283269"/>
    </source>
</evidence>
<sequence length="1085" mass="120942">MRQRGEETPSHPGGLSEGGRQRLEEYRRNREKQREGIVAPQETRHDAPKGLGDFQRRSNRDKDRGWSDRRDPRGQDRGARGWDSTPSVRGSGSRDAPSVRVPNVPWDSTPRGSRGEDGGGWGGTKNRRWDAPTPRVARGGSPDGDDGAFGLDSREWEEEQVKLDRDWYTGAEEGGIAGDEEHNPLAQYEDLSALKEAEIATKQVKKVSARQAQYNADNDLWEANRMVTSGVATRKAVDLDFEDDSESTVHVMVHDLKPPFLDGRTVFTKQLEPINPIRDPTSDMAIFSKKGSALVKEKREQAERAKAAAKLAALGGTALGNVLGVKDEEAEAEAEAEQKEREAKAKGEDGYKGDSKFATHLKSSTGASSFSRTRTLKEQREYLPAFACREELMKVIRENQVVIVVGETGSGKTTQLAQFLYEDGYCQYGLVGCTQPRRVAAMSVAKRVSEEMECKLGGTVGYAIRFEDCTSADTKIKYMTDGVLLRESLNEGDLDRYSVIILDEAHERSLSTDVLMGLLRKILTRRRDLKLIVTSATMNADKFSGFYGNAPTYTIPGRTFPVEMFHAKSPCEDYVDSAVKQVLQIHLSLPPGDILVFMTGQEDIEITCQVVQERLSQLDEPAPLSILPIYSQMPADLQAKIFEATSDGSRKVIVATNIAETSLTVDGILYVVDAGYSKLKVYNPKVGMDALQITPISQANANQRTGRAGRTGSGFCYRLYTEMAFRNELFENTIPEIQRTNLANTVLLLKSLGVKNLLEFDFMDPPPQANILNSMYQLWVLGALDNVGDLTLDGRKMSEFPMEPSMAKMLIASVDYKCSAEMLTIVSMLSVPSVFYRPKERMEEADAAREKFNVPESDHLTLLNVFNQWKSHGHRDDWAMRHFLHPKLLRKAREVRVQLEDIMKFQKMEIISTGTDFDSVRKAITAGYFHQAARVKGIGEFVNIRSGLPTHLHPTSALYGLGYTPSHIVYHELILTSKEYMTQVTAIDPLWLAELGSVFYSVKEKHFDERGNRRTADREFSKKAEIETEMARQREETAKKQADEILAAKTASGSKAKPIVPGTPRHTGIGAGARVTQTPRRRAGI</sequence>
<evidence type="ECO:0000256" key="8">
    <source>
        <dbReference type="ARBA" id="ARBA00023187"/>
    </source>
</evidence>
<dbReference type="PROSITE" id="PS51194">
    <property type="entry name" value="HELICASE_CTER"/>
    <property type="match status" value="1"/>
</dbReference>
<keyword evidence="5" id="KW-0378">Hydrolase</keyword>
<evidence type="ECO:0000256" key="10">
    <source>
        <dbReference type="ARBA" id="ARBA00038040"/>
    </source>
</evidence>
<dbReference type="FunFam" id="3.40.50.300:FF:000007">
    <property type="entry name" value="Pre-mRNA-splicing factor ATP-dependent RNA helicase"/>
    <property type="match status" value="1"/>
</dbReference>
<dbReference type="PROSITE" id="PS51192">
    <property type="entry name" value="HELICASE_ATP_BIND_1"/>
    <property type="match status" value="1"/>
</dbReference>
<dbReference type="Gene3D" id="1.20.120.1080">
    <property type="match status" value="1"/>
</dbReference>
<dbReference type="STRING" id="93625.A0A409XI56"/>
<dbReference type="InParanoid" id="A0A409XI56"/>
<dbReference type="GO" id="GO:0005524">
    <property type="term" value="F:ATP binding"/>
    <property type="evidence" value="ECO:0007669"/>
    <property type="project" value="UniProtKB-KW"/>
</dbReference>
<evidence type="ECO:0000256" key="9">
    <source>
        <dbReference type="ARBA" id="ARBA00023242"/>
    </source>
</evidence>
<comment type="catalytic activity">
    <reaction evidence="11">
        <text>ATP + H2O = ADP + phosphate + H(+)</text>
        <dbReference type="Rhea" id="RHEA:13065"/>
        <dbReference type="ChEBI" id="CHEBI:15377"/>
        <dbReference type="ChEBI" id="CHEBI:15378"/>
        <dbReference type="ChEBI" id="CHEBI:30616"/>
        <dbReference type="ChEBI" id="CHEBI:43474"/>
        <dbReference type="ChEBI" id="CHEBI:456216"/>
        <dbReference type="EC" id="3.6.4.13"/>
    </reaction>
</comment>
<dbReference type="InterPro" id="IPR011709">
    <property type="entry name" value="DEAD-box_helicase_OB_fold"/>
</dbReference>
<keyword evidence="9" id="KW-0539">Nucleus</keyword>
<reference evidence="16 17" key="1">
    <citation type="journal article" date="2018" name="Evol. Lett.">
        <title>Horizontal gene cluster transfer increased hallucinogenic mushroom diversity.</title>
        <authorList>
            <person name="Reynolds H.T."/>
            <person name="Vijayakumar V."/>
            <person name="Gluck-Thaler E."/>
            <person name="Korotkin H.B."/>
            <person name="Matheny P.B."/>
            <person name="Slot J.C."/>
        </authorList>
    </citation>
    <scope>NUCLEOTIDE SEQUENCE [LARGE SCALE GENOMIC DNA]</scope>
    <source>
        <strain evidence="16 17">2631</strain>
    </source>
</reference>
<dbReference type="Gene3D" id="3.40.50.300">
    <property type="entry name" value="P-loop containing nucleotide triphosphate hydrolases"/>
    <property type="match status" value="2"/>
</dbReference>
<dbReference type="InterPro" id="IPR007502">
    <property type="entry name" value="Helicase-assoc_dom"/>
</dbReference>
<feature type="domain" description="Helicase C-terminal" evidence="15">
    <location>
        <begin position="581"/>
        <end position="753"/>
    </location>
</feature>
<feature type="compositionally biased region" description="Basic and acidic residues" evidence="13">
    <location>
        <begin position="19"/>
        <end position="35"/>
    </location>
</feature>
<dbReference type="GO" id="GO:0034458">
    <property type="term" value="F:3'-5' RNA helicase activity"/>
    <property type="evidence" value="ECO:0007669"/>
    <property type="project" value="TreeGrafter"/>
</dbReference>
<dbReference type="InterPro" id="IPR014001">
    <property type="entry name" value="Helicase_ATP-bd"/>
</dbReference>
<dbReference type="InterPro" id="IPR048333">
    <property type="entry name" value="HA2_WH"/>
</dbReference>
<gene>
    <name evidence="16" type="ORF">CVT25_014956</name>
</gene>
<dbReference type="GO" id="GO:0005681">
    <property type="term" value="C:spliceosomal complex"/>
    <property type="evidence" value="ECO:0007669"/>
    <property type="project" value="UniProtKB-ARBA"/>
</dbReference>
<keyword evidence="8" id="KW-0508">mRNA splicing</keyword>
<feature type="compositionally biased region" description="Basic and acidic residues" evidence="13">
    <location>
        <begin position="42"/>
        <end position="80"/>
    </location>
</feature>
<evidence type="ECO:0000256" key="4">
    <source>
        <dbReference type="ARBA" id="ARBA00022741"/>
    </source>
</evidence>
<dbReference type="Pfam" id="PF00270">
    <property type="entry name" value="DEAD"/>
    <property type="match status" value="1"/>
</dbReference>
<name>A0A409XI56_PSICY</name>
<dbReference type="FunFam" id="3.40.50.300:FF:000313">
    <property type="entry name" value="Pre-mRNA-splicing factor ATP-dependent RNA helicase PRP16"/>
    <property type="match status" value="1"/>
</dbReference>
<dbReference type="GO" id="GO:0016787">
    <property type="term" value="F:hydrolase activity"/>
    <property type="evidence" value="ECO:0007669"/>
    <property type="project" value="UniProtKB-KW"/>
</dbReference>
<protein>
    <recommendedName>
        <fullName evidence="12">Pre-mRNA-splicing factor ATP-dependent RNA helicase PRP16</fullName>
        <ecNumber evidence="2">3.6.4.13</ecNumber>
    </recommendedName>
</protein>
<dbReference type="SUPFAM" id="SSF52540">
    <property type="entry name" value="P-loop containing nucleoside triphosphate hydrolases"/>
    <property type="match status" value="1"/>
</dbReference>
<evidence type="ECO:0000256" key="1">
    <source>
        <dbReference type="ARBA" id="ARBA00004123"/>
    </source>
</evidence>
<dbReference type="Pfam" id="PF04408">
    <property type="entry name" value="WHD_HA2"/>
    <property type="match status" value="1"/>
</dbReference>
<dbReference type="PANTHER" id="PTHR18934:SF91">
    <property type="entry name" value="PRE-MRNA-SPLICING FACTOR ATP-DEPENDENT RNA HELICASE PRP16"/>
    <property type="match status" value="1"/>
</dbReference>
<dbReference type="EC" id="3.6.4.13" evidence="2"/>
<keyword evidence="3" id="KW-0507">mRNA processing</keyword>
<evidence type="ECO:0000259" key="15">
    <source>
        <dbReference type="PROSITE" id="PS51194"/>
    </source>
</evidence>
<dbReference type="Proteomes" id="UP000283269">
    <property type="component" value="Unassembled WGS sequence"/>
</dbReference>
<evidence type="ECO:0000313" key="16">
    <source>
        <dbReference type="EMBL" id="PPQ90438.1"/>
    </source>
</evidence>
<organism evidence="16 17">
    <name type="scientific">Psilocybe cyanescens</name>
    <dbReference type="NCBI Taxonomy" id="93625"/>
    <lineage>
        <taxon>Eukaryota</taxon>
        <taxon>Fungi</taxon>
        <taxon>Dikarya</taxon>
        <taxon>Basidiomycota</taxon>
        <taxon>Agaricomycotina</taxon>
        <taxon>Agaricomycetes</taxon>
        <taxon>Agaricomycetidae</taxon>
        <taxon>Agaricales</taxon>
        <taxon>Agaricineae</taxon>
        <taxon>Strophariaceae</taxon>
        <taxon>Psilocybe</taxon>
    </lineage>
</organism>
<comment type="similarity">
    <text evidence="10">Belongs to the DEAD box helicase family. DEAH subfamily. PRP16 sub-subfamily.</text>
</comment>
<evidence type="ECO:0000256" key="5">
    <source>
        <dbReference type="ARBA" id="ARBA00022801"/>
    </source>
</evidence>
<proteinExistence type="inferred from homology"/>
<dbReference type="CDD" id="cd18791">
    <property type="entry name" value="SF2_C_RHA"/>
    <property type="match status" value="1"/>
</dbReference>
<dbReference type="Pfam" id="PF07717">
    <property type="entry name" value="OB_NTP_bind"/>
    <property type="match status" value="1"/>
</dbReference>
<comment type="subcellular location">
    <subcellularLocation>
        <location evidence="1">Nucleus</location>
    </subcellularLocation>
</comment>
<feature type="compositionally biased region" description="Basic and acidic residues" evidence="13">
    <location>
        <begin position="1031"/>
        <end position="1043"/>
    </location>
</feature>
<keyword evidence="6" id="KW-0347">Helicase</keyword>
<dbReference type="Pfam" id="PF00271">
    <property type="entry name" value="Helicase_C"/>
    <property type="match status" value="1"/>
</dbReference>
<comment type="caution">
    <text evidence="16">The sequence shown here is derived from an EMBL/GenBank/DDBJ whole genome shotgun (WGS) entry which is preliminary data.</text>
</comment>
<dbReference type="SMART" id="SM00490">
    <property type="entry name" value="HELICc"/>
    <property type="match status" value="1"/>
</dbReference>
<evidence type="ECO:0000256" key="2">
    <source>
        <dbReference type="ARBA" id="ARBA00012552"/>
    </source>
</evidence>
<feature type="domain" description="Helicase ATP-binding" evidence="14">
    <location>
        <begin position="393"/>
        <end position="556"/>
    </location>
</feature>